<organism evidence="1 2">
    <name type="scientific">Candidatus Clostridium eludens</name>
    <dbReference type="NCBI Taxonomy" id="3381663"/>
    <lineage>
        <taxon>Bacteria</taxon>
        <taxon>Bacillati</taxon>
        <taxon>Bacillota</taxon>
        <taxon>Clostridia</taxon>
        <taxon>Eubacteriales</taxon>
        <taxon>Clostridiaceae</taxon>
        <taxon>Clostridium</taxon>
    </lineage>
</organism>
<dbReference type="RefSeq" id="WP_406791977.1">
    <property type="nucleotide sequence ID" value="NZ_JBJHZX010000012.1"/>
</dbReference>
<evidence type="ECO:0000313" key="2">
    <source>
        <dbReference type="Proteomes" id="UP001623660"/>
    </source>
</evidence>
<dbReference type="EMBL" id="JBJHZX010000012">
    <property type="protein sequence ID" value="MFL0195860.1"/>
    <property type="molecule type" value="Genomic_DNA"/>
</dbReference>
<reference evidence="1 2" key="1">
    <citation type="submission" date="2024-11" db="EMBL/GenBank/DDBJ databases">
        <authorList>
            <person name="Heng Y.C."/>
            <person name="Lim A.C.H."/>
            <person name="Lee J.K.Y."/>
            <person name="Kittelmann S."/>
        </authorList>
    </citation>
    <scope>NUCLEOTIDE SEQUENCE [LARGE SCALE GENOMIC DNA]</scope>
    <source>
        <strain evidence="1 2">WILCCON 0269</strain>
    </source>
</reference>
<accession>A0ABW8SIP9</accession>
<name>A0ABW8SIP9_9CLOT</name>
<evidence type="ECO:0000313" key="1">
    <source>
        <dbReference type="EMBL" id="MFL0195860.1"/>
    </source>
</evidence>
<proteinExistence type="predicted"/>
<dbReference type="Proteomes" id="UP001623660">
    <property type="component" value="Unassembled WGS sequence"/>
</dbReference>
<protein>
    <submittedName>
        <fullName evidence="1">Uncharacterized protein</fullName>
    </submittedName>
</protein>
<sequence length="198" mass="21911">MKISKRIFVASVSALLLVVVFASGYMLQNNNKKQVEYLNASWIYNYRDIEEISQASDAIALVKVDGVSDTYTEQNILLSEFAVEVITPVYNTNANETFTIVMTGGETDEKIVEISDDPLLQAGDEILIFCKKNNDGTYRILSGPQGRLVYSNGKLNSLNSKSLDTSRAAKVNTDSNIMVTNADAEEMISQIKEYVGNQ</sequence>
<gene>
    <name evidence="1" type="ORF">ACJDU8_09835</name>
</gene>
<keyword evidence="2" id="KW-1185">Reference proteome</keyword>
<comment type="caution">
    <text evidence="1">The sequence shown here is derived from an EMBL/GenBank/DDBJ whole genome shotgun (WGS) entry which is preliminary data.</text>
</comment>